<dbReference type="GO" id="GO:0015562">
    <property type="term" value="F:efflux transmembrane transporter activity"/>
    <property type="evidence" value="ECO:0007669"/>
    <property type="project" value="TreeGrafter"/>
</dbReference>
<dbReference type="RefSeq" id="WP_046478427.1">
    <property type="nucleotide sequence ID" value="NZ_LN829118.1"/>
</dbReference>
<proteinExistence type="inferred from homology"/>
<dbReference type="Pfam" id="PF25954">
    <property type="entry name" value="Beta-barrel_RND_2"/>
    <property type="match status" value="1"/>
</dbReference>
<evidence type="ECO:0000259" key="4">
    <source>
        <dbReference type="Pfam" id="PF25967"/>
    </source>
</evidence>
<feature type="domain" description="CzcB-like barrel-sandwich hybrid" evidence="5">
    <location>
        <begin position="67"/>
        <end position="205"/>
    </location>
</feature>
<feature type="coiled-coil region" evidence="2">
    <location>
        <begin position="106"/>
        <end position="133"/>
    </location>
</feature>
<protein>
    <submittedName>
        <fullName evidence="6">RND family efflux transporter, MFP subunit</fullName>
    </submittedName>
</protein>
<feature type="domain" description="CusB-like beta-barrel" evidence="3">
    <location>
        <begin position="214"/>
        <end position="285"/>
    </location>
</feature>
<dbReference type="PANTHER" id="PTHR30469">
    <property type="entry name" value="MULTIDRUG RESISTANCE PROTEIN MDTA"/>
    <property type="match status" value="1"/>
</dbReference>
<reference evidence="7" key="1">
    <citation type="submission" date="2015-02" db="EMBL/GenBank/DDBJ databases">
        <authorList>
            <person name="Chooi Y.-H."/>
        </authorList>
    </citation>
    <scope>NUCLEOTIDE SEQUENCE [LARGE SCALE GENOMIC DNA]</scope>
    <source>
        <strain evidence="7">strain Y</strain>
    </source>
</reference>
<organism evidence="6 7">
    <name type="scientific">Candidatus Filomicrobium marinum</name>
    <dbReference type="NCBI Taxonomy" id="1608628"/>
    <lineage>
        <taxon>Bacteria</taxon>
        <taxon>Pseudomonadati</taxon>
        <taxon>Pseudomonadota</taxon>
        <taxon>Alphaproteobacteria</taxon>
        <taxon>Hyphomicrobiales</taxon>
        <taxon>Hyphomicrobiaceae</taxon>
        <taxon>Filomicrobium</taxon>
    </lineage>
</organism>
<dbReference type="Proteomes" id="UP000033187">
    <property type="component" value="Chromosome 1"/>
</dbReference>
<dbReference type="Gene3D" id="2.40.30.170">
    <property type="match status" value="1"/>
</dbReference>
<dbReference type="InterPro" id="IPR006143">
    <property type="entry name" value="RND_pump_MFP"/>
</dbReference>
<dbReference type="AlphaFoldDB" id="A0A0D6JJV4"/>
<gene>
    <name evidence="6" type="ORF">YBN1229_v1_3348</name>
</gene>
<comment type="similarity">
    <text evidence="1">Belongs to the membrane fusion protein (MFP) (TC 8.A.1) family.</text>
</comment>
<dbReference type="Gene3D" id="1.10.287.470">
    <property type="entry name" value="Helix hairpin bin"/>
    <property type="match status" value="1"/>
</dbReference>
<dbReference type="InterPro" id="IPR058627">
    <property type="entry name" value="MdtA-like_C"/>
</dbReference>
<dbReference type="Pfam" id="PF25973">
    <property type="entry name" value="BSH_CzcB"/>
    <property type="match status" value="1"/>
</dbReference>
<dbReference type="OrthoDB" id="9806939at2"/>
<evidence type="ECO:0000259" key="5">
    <source>
        <dbReference type="Pfam" id="PF25973"/>
    </source>
</evidence>
<name>A0A0D6JJV4_9HYPH</name>
<dbReference type="InterPro" id="IPR058647">
    <property type="entry name" value="BSH_CzcB-like"/>
</dbReference>
<dbReference type="Gene3D" id="2.40.50.100">
    <property type="match status" value="1"/>
</dbReference>
<dbReference type="KEGG" id="fil:BN1229_v1_2568"/>
<dbReference type="SUPFAM" id="SSF111369">
    <property type="entry name" value="HlyD-like secretion proteins"/>
    <property type="match status" value="1"/>
</dbReference>
<dbReference type="GO" id="GO:1990281">
    <property type="term" value="C:efflux pump complex"/>
    <property type="evidence" value="ECO:0007669"/>
    <property type="project" value="TreeGrafter"/>
</dbReference>
<dbReference type="InterPro" id="IPR058792">
    <property type="entry name" value="Beta-barrel_RND_2"/>
</dbReference>
<feature type="domain" description="Multidrug resistance protein MdtA-like C-terminal permuted SH3" evidence="4">
    <location>
        <begin position="294"/>
        <end position="353"/>
    </location>
</feature>
<dbReference type="Gene3D" id="2.40.420.20">
    <property type="match status" value="1"/>
</dbReference>
<sequence>MLRTLAGIVAGQSYRVLACLFVTAVFTLPTKGLHAADAAPVIVERVREVPLISKLELSGTVTSRRVSQLSTAVPGLITTVHYDAGAQVKAGEVLLELDPKLEQITQEQTLANIAEAEAQLADAHRRLKIAEDLATRSHGPQNAVDTIKTEIAIRKATLERLHAQRNASDERLVRHVVKAPFAGTISRKLAEAGQWVVPGTAVFELVEMSGLRIELPVPQQHFAKIDDDIDINLNFDAVPNTNVPARVEAIIPVSDPTARTFTLRVIPKTERSDITPGMSARASISLQTNRKGLVVSRDALLRQPDGRITVWVVEPNGKANLVRERRVEIGISFDGLTEIRSGLKLDDQVVVRGNESLNEGQAVRLSS</sequence>
<accession>A0A0D6JJV4</accession>
<dbReference type="PANTHER" id="PTHR30469:SF15">
    <property type="entry name" value="HLYD FAMILY OF SECRETION PROTEINS"/>
    <property type="match status" value="1"/>
</dbReference>
<evidence type="ECO:0000313" key="6">
    <source>
        <dbReference type="EMBL" id="CPR21915.1"/>
    </source>
</evidence>
<dbReference type="NCBIfam" id="TIGR01730">
    <property type="entry name" value="RND_mfp"/>
    <property type="match status" value="1"/>
</dbReference>
<dbReference type="KEGG" id="fiy:BN1229_v1_3348"/>
<dbReference type="EMBL" id="LN829119">
    <property type="protein sequence ID" value="CPR21915.1"/>
    <property type="molecule type" value="Genomic_DNA"/>
</dbReference>
<evidence type="ECO:0000256" key="1">
    <source>
        <dbReference type="ARBA" id="ARBA00009477"/>
    </source>
</evidence>
<keyword evidence="7" id="KW-1185">Reference proteome</keyword>
<evidence type="ECO:0000259" key="3">
    <source>
        <dbReference type="Pfam" id="PF25954"/>
    </source>
</evidence>
<evidence type="ECO:0000256" key="2">
    <source>
        <dbReference type="SAM" id="Coils"/>
    </source>
</evidence>
<evidence type="ECO:0000313" key="7">
    <source>
        <dbReference type="Proteomes" id="UP000033187"/>
    </source>
</evidence>
<dbReference type="Pfam" id="PF25967">
    <property type="entry name" value="RND-MFP_C"/>
    <property type="match status" value="1"/>
</dbReference>
<keyword evidence="2" id="KW-0175">Coiled coil</keyword>